<name>A0A0L0FTK4_9EUKA</name>
<feature type="compositionally biased region" description="Polar residues" evidence="2">
    <location>
        <begin position="342"/>
        <end position="355"/>
    </location>
</feature>
<feature type="compositionally biased region" description="Polar residues" evidence="2">
    <location>
        <begin position="277"/>
        <end position="299"/>
    </location>
</feature>
<feature type="compositionally biased region" description="Polar residues" evidence="2">
    <location>
        <begin position="633"/>
        <end position="662"/>
    </location>
</feature>
<dbReference type="EMBL" id="KQ242194">
    <property type="protein sequence ID" value="KNC80140.1"/>
    <property type="molecule type" value="Genomic_DNA"/>
</dbReference>
<keyword evidence="5" id="KW-1185">Reference proteome</keyword>
<evidence type="ECO:0000256" key="2">
    <source>
        <dbReference type="SAM" id="MobiDB-lite"/>
    </source>
</evidence>
<organism evidence="4 5">
    <name type="scientific">Sphaeroforma arctica JP610</name>
    <dbReference type="NCBI Taxonomy" id="667725"/>
    <lineage>
        <taxon>Eukaryota</taxon>
        <taxon>Ichthyosporea</taxon>
        <taxon>Ichthyophonida</taxon>
        <taxon>Sphaeroforma</taxon>
    </lineage>
</organism>
<keyword evidence="1" id="KW-0862">Zinc</keyword>
<accession>A0A0L0FTK4</accession>
<sequence>MMLSQQHKHAQQQRQRMSIHNTSVNPNVNVNVGLSSANPNPAIVDHRADSDIQLALQTELKVLAAALAIETSALHLHNEHHNASTTGNNSINGLSNLLDQLVNVCTVSRLAEDLDAGVDNVICALTEMSRLLLTTVSVVYLYDANGINANGNSGDNCSELGTNGDGTVFQPPPSSRGSGSGQGLSGRNHGNTSVDIMSKLHHLLPSFPMWFTGGKRFSAAFTHVHSLLERHAQGRPIDLQSLNDGLFAIRDACDVCYELLENMGGNGNAGFNVNGTMNGNGSVSQQRKSSLSNHANTHGHTGGDGYSRERVNSSNSSAGVGMSKKSGGRNVNDSRVGDGRRINSNNSGGHDINPQSLWEEHHAHTAVFNGAHAHMHGRISKSNQGSSDINGGLNNDIGSHGQPSNHNQSQGMLSSETSKMWAMGPSLLFTPPPTPEDASSPTIARSVHGAVSVDDSPVYAGGSKNSKGTGKHGKTANTASGDAHGLADTRGSTTASMNRNIVNSTSVSARTSAAIDRDAAAKAAFESAPGPDVMRSLSYCIPAASSSEYVENQVDSIHEQIIGGLDRSDSSELLSSDLINALDDSNTEEDTTYVESMLYEEGGHGHVRPNHTLQRGTGGNSTGGRHSSIHKTPASSQSRTQQSNNGNVRGNVGTQRKSSNDAYGNGMEYADTSGIYDTGLKNAGRPTQTQRQPPYTRTRNGSGESGKRGSCALPSNDLGYPQRERQPPQAQFGTNVIGGGFRTPSGTGSSGLHDNIDGNTGQGMHAYGQGNNGGFMTEGAVGGGSSYGVHATNESHAHNQDPSGFVSASAPASVVGSPAQMRRAGGYMVHVRNTHAENTGDSIGDGSTPHSRAHNGHLNGGDVVLNAAPGGLVGGSNPSIVCERSEYTEVDWYGSTVGTVGMPFSANQQSVPTPAQPTLSSITAATPSVSHTINNSGYAGGDSNLPWKERPTGFRVVMCRHMDSKGKCKKAGTCTFAHSQASLEKFRALYIPTEKCNYGAKCAYRNAGGCRYSHTPLEQHKSIKVYNAAVATSMKSKADS</sequence>
<feature type="compositionally biased region" description="Low complexity" evidence="2">
    <location>
        <begin position="685"/>
        <end position="699"/>
    </location>
</feature>
<dbReference type="InterPro" id="IPR000571">
    <property type="entry name" value="Znf_CCCH"/>
</dbReference>
<feature type="zinc finger region" description="C3H1-type" evidence="1">
    <location>
        <begin position="953"/>
        <end position="981"/>
    </location>
</feature>
<dbReference type="PROSITE" id="PS50103">
    <property type="entry name" value="ZF_C3H1"/>
    <property type="match status" value="1"/>
</dbReference>
<feature type="compositionally biased region" description="Polar residues" evidence="2">
    <location>
        <begin position="380"/>
        <end position="416"/>
    </location>
</feature>
<feature type="region of interest" description="Disordered" evidence="2">
    <location>
        <begin position="277"/>
        <end position="355"/>
    </location>
</feature>
<dbReference type="RefSeq" id="XP_014154042.1">
    <property type="nucleotide sequence ID" value="XM_014298567.1"/>
</dbReference>
<reference evidence="4 5" key="1">
    <citation type="submission" date="2011-02" db="EMBL/GenBank/DDBJ databases">
        <title>The Genome Sequence of Sphaeroforma arctica JP610.</title>
        <authorList>
            <consortium name="The Broad Institute Genome Sequencing Platform"/>
            <person name="Russ C."/>
            <person name="Cuomo C."/>
            <person name="Young S.K."/>
            <person name="Zeng Q."/>
            <person name="Gargeya S."/>
            <person name="Alvarado L."/>
            <person name="Berlin A."/>
            <person name="Chapman S.B."/>
            <person name="Chen Z."/>
            <person name="Freedman E."/>
            <person name="Gellesch M."/>
            <person name="Goldberg J."/>
            <person name="Griggs A."/>
            <person name="Gujja S."/>
            <person name="Heilman E."/>
            <person name="Heiman D."/>
            <person name="Howarth C."/>
            <person name="Mehta T."/>
            <person name="Neiman D."/>
            <person name="Pearson M."/>
            <person name="Roberts A."/>
            <person name="Saif S."/>
            <person name="Shea T."/>
            <person name="Shenoy N."/>
            <person name="Sisk P."/>
            <person name="Stolte C."/>
            <person name="Sykes S."/>
            <person name="White J."/>
            <person name="Yandava C."/>
            <person name="Burger G."/>
            <person name="Gray M.W."/>
            <person name="Holland P.W.H."/>
            <person name="King N."/>
            <person name="Lang F.B.F."/>
            <person name="Roger A.J."/>
            <person name="Ruiz-Trillo I."/>
            <person name="Haas B."/>
            <person name="Nusbaum C."/>
            <person name="Birren B."/>
        </authorList>
    </citation>
    <scope>NUCLEOTIDE SEQUENCE [LARGE SCALE GENOMIC DNA]</scope>
    <source>
        <strain evidence="4 5">JP610</strain>
    </source>
</reference>
<feature type="domain" description="C3H1-type" evidence="3">
    <location>
        <begin position="953"/>
        <end position="981"/>
    </location>
</feature>
<feature type="region of interest" description="Disordered" evidence="2">
    <location>
        <begin position="453"/>
        <end position="494"/>
    </location>
</feature>
<keyword evidence="1" id="KW-0479">Metal-binding</keyword>
<dbReference type="Gene3D" id="4.10.1000.10">
    <property type="entry name" value="Zinc finger, CCCH-type"/>
    <property type="match status" value="1"/>
</dbReference>
<dbReference type="OrthoDB" id="10067217at2759"/>
<evidence type="ECO:0000256" key="1">
    <source>
        <dbReference type="PROSITE-ProRule" id="PRU00723"/>
    </source>
</evidence>
<dbReference type="GO" id="GO:0008270">
    <property type="term" value="F:zinc ion binding"/>
    <property type="evidence" value="ECO:0007669"/>
    <property type="project" value="UniProtKB-KW"/>
</dbReference>
<protein>
    <recommendedName>
        <fullName evidence="3">C3H1-type domain-containing protein</fullName>
    </recommendedName>
</protein>
<dbReference type="GeneID" id="25907996"/>
<gene>
    <name evidence="4" type="ORF">SARC_07492</name>
</gene>
<feature type="region of interest" description="Disordered" evidence="2">
    <location>
        <begin position="158"/>
        <end position="191"/>
    </location>
</feature>
<feature type="region of interest" description="Disordered" evidence="2">
    <location>
        <begin position="377"/>
        <end position="416"/>
    </location>
</feature>
<dbReference type="AlphaFoldDB" id="A0A0L0FTK4"/>
<evidence type="ECO:0000259" key="3">
    <source>
        <dbReference type="PROSITE" id="PS50103"/>
    </source>
</evidence>
<feature type="region of interest" description="Disordered" evidence="2">
    <location>
        <begin position="602"/>
        <end position="762"/>
    </location>
</feature>
<keyword evidence="1" id="KW-0863">Zinc-finger</keyword>
<dbReference type="Proteomes" id="UP000054560">
    <property type="component" value="Unassembled WGS sequence"/>
</dbReference>
<evidence type="ECO:0000313" key="4">
    <source>
        <dbReference type="EMBL" id="KNC80140.1"/>
    </source>
</evidence>
<evidence type="ECO:0000313" key="5">
    <source>
        <dbReference type="Proteomes" id="UP000054560"/>
    </source>
</evidence>
<proteinExistence type="predicted"/>